<dbReference type="RefSeq" id="WP_196460903.1">
    <property type="nucleotide sequence ID" value="NZ_JACFYY010000019.1"/>
</dbReference>
<keyword evidence="1" id="KW-0732">Signal</keyword>
<reference evidence="2" key="1">
    <citation type="submission" date="2022-09" db="EMBL/GenBank/DDBJ databases">
        <title>Intensive care unit water sources are persistently colonized with multi-drug resistant bacteria and are the site of extensive horizontal gene transfer of antibiotic resistance genes.</title>
        <authorList>
            <person name="Diorio-Toth L."/>
        </authorList>
    </citation>
    <scope>NUCLEOTIDE SEQUENCE</scope>
    <source>
        <strain evidence="2">GD03863</strain>
    </source>
</reference>
<dbReference type="Proteomes" id="UP001161137">
    <property type="component" value="Unassembled WGS sequence"/>
</dbReference>
<sequence length="274" mass="30450">MKSIILLALSLCSSLAMAGESCVYPSKRDDGSVAYFEDCGVVEGDGLELNGEHAENLAFDSNGMACVILAASDAFYLLQDGRSQRVLFFDNGCDYFREGLARGLVKDRMVFIDERLETVLTPGFDLLLPYDYGHAVVCNGPFVEEQHREHTLLRGGQCGLMDKQGRIVVEAVHAVGDNEVFEHYLNHNSHCPAPPLRSEEAALCHAKRHVANMDHHSAQWKRQEISRQGAVWLVTFVEEGDGDEEFTLTLNADSAQWGSLIPESHDEARQRLKP</sequence>
<evidence type="ECO:0000256" key="1">
    <source>
        <dbReference type="SAM" id="SignalP"/>
    </source>
</evidence>
<feature type="chain" id="PRO_5041272908" description="WG containing repeat-containing protein" evidence="1">
    <location>
        <begin position="19"/>
        <end position="274"/>
    </location>
</feature>
<evidence type="ECO:0000313" key="3">
    <source>
        <dbReference type="Proteomes" id="UP001161137"/>
    </source>
</evidence>
<dbReference type="EMBL" id="JAOCDH010000014">
    <property type="protein sequence ID" value="MDH0702512.1"/>
    <property type="molecule type" value="Genomic_DNA"/>
</dbReference>
<name>A0AA42LHU2_9GAMM</name>
<evidence type="ECO:0008006" key="4">
    <source>
        <dbReference type="Google" id="ProtNLM"/>
    </source>
</evidence>
<organism evidence="2 3">
    <name type="scientific">Ectopseudomonas toyotomiensis</name>
    <dbReference type="NCBI Taxonomy" id="554344"/>
    <lineage>
        <taxon>Bacteria</taxon>
        <taxon>Pseudomonadati</taxon>
        <taxon>Pseudomonadota</taxon>
        <taxon>Gammaproteobacteria</taxon>
        <taxon>Pseudomonadales</taxon>
        <taxon>Pseudomonadaceae</taxon>
        <taxon>Ectopseudomonas</taxon>
    </lineage>
</organism>
<feature type="signal peptide" evidence="1">
    <location>
        <begin position="1"/>
        <end position="18"/>
    </location>
</feature>
<gene>
    <name evidence="2" type="ORF">N5D41_13585</name>
</gene>
<dbReference type="AlphaFoldDB" id="A0AA42LHU2"/>
<proteinExistence type="predicted"/>
<comment type="caution">
    <text evidence="2">The sequence shown here is derived from an EMBL/GenBank/DDBJ whole genome shotgun (WGS) entry which is preliminary data.</text>
</comment>
<accession>A0AA42LHU2</accession>
<protein>
    <recommendedName>
        <fullName evidence="4">WG containing repeat-containing protein</fullName>
    </recommendedName>
</protein>
<evidence type="ECO:0000313" key="2">
    <source>
        <dbReference type="EMBL" id="MDH0702512.1"/>
    </source>
</evidence>